<organism evidence="3 4">
    <name type="scientific">Castilleja foliolosa</name>
    <dbReference type="NCBI Taxonomy" id="1961234"/>
    <lineage>
        <taxon>Eukaryota</taxon>
        <taxon>Viridiplantae</taxon>
        <taxon>Streptophyta</taxon>
        <taxon>Embryophyta</taxon>
        <taxon>Tracheophyta</taxon>
        <taxon>Spermatophyta</taxon>
        <taxon>Magnoliopsida</taxon>
        <taxon>eudicotyledons</taxon>
        <taxon>Gunneridae</taxon>
        <taxon>Pentapetalae</taxon>
        <taxon>asterids</taxon>
        <taxon>lamiids</taxon>
        <taxon>Lamiales</taxon>
        <taxon>Orobanchaceae</taxon>
        <taxon>Pedicularideae</taxon>
        <taxon>Castillejinae</taxon>
        <taxon>Castilleja</taxon>
    </lineage>
</organism>
<dbReference type="PANTHER" id="PTHR33172:SF103">
    <property type="entry name" value="PROTEIN OXIDATIVE STRESS 3"/>
    <property type="match status" value="1"/>
</dbReference>
<dbReference type="InterPro" id="IPR051992">
    <property type="entry name" value="OxStress_Response_Reg"/>
</dbReference>
<evidence type="ECO:0000313" key="3">
    <source>
        <dbReference type="EMBL" id="KAL3625418.1"/>
    </source>
</evidence>
<comment type="caution">
    <text evidence="3">The sequence shown here is derived from an EMBL/GenBank/DDBJ whole genome shotgun (WGS) entry which is preliminary data.</text>
</comment>
<dbReference type="Proteomes" id="UP001632038">
    <property type="component" value="Unassembled WGS sequence"/>
</dbReference>
<protein>
    <submittedName>
        <fullName evidence="3">Uncharacterized protein</fullName>
    </submittedName>
</protein>
<accession>A0ABD3C6K9</accession>
<gene>
    <name evidence="3" type="ORF">CASFOL_030872</name>
</gene>
<dbReference type="PANTHER" id="PTHR33172">
    <property type="entry name" value="OS08G0516900 PROTEIN"/>
    <property type="match status" value="1"/>
</dbReference>
<reference evidence="4" key="1">
    <citation type="journal article" date="2024" name="IScience">
        <title>Strigolactones Initiate the Formation of Haustorium-like Structures in Castilleja.</title>
        <authorList>
            <person name="Buerger M."/>
            <person name="Peterson D."/>
            <person name="Chory J."/>
        </authorList>
    </citation>
    <scope>NUCLEOTIDE SEQUENCE [LARGE SCALE GENOMIC DNA]</scope>
</reference>
<proteinExistence type="predicted"/>
<name>A0ABD3C6K9_9LAMI</name>
<evidence type="ECO:0000256" key="2">
    <source>
        <dbReference type="ARBA" id="ARBA00023242"/>
    </source>
</evidence>
<sequence>MESSSASSSSSWFTEDLADDASSSGGPLFELSELMAQLPMKEGLSKYYNGKSQTFVSLACVSSVEDLVKKESCYSKRMKTCKSYGGNLNHHNYGPKATIAKRSPK</sequence>
<dbReference type="AlphaFoldDB" id="A0ABD3C6K9"/>
<dbReference type="GO" id="GO:0005634">
    <property type="term" value="C:nucleus"/>
    <property type="evidence" value="ECO:0007669"/>
    <property type="project" value="UniProtKB-SubCell"/>
</dbReference>
<dbReference type="GO" id="GO:0006950">
    <property type="term" value="P:response to stress"/>
    <property type="evidence" value="ECO:0007669"/>
    <property type="project" value="UniProtKB-ARBA"/>
</dbReference>
<keyword evidence="2" id="KW-0539">Nucleus</keyword>
<evidence type="ECO:0000313" key="4">
    <source>
        <dbReference type="Proteomes" id="UP001632038"/>
    </source>
</evidence>
<keyword evidence="4" id="KW-1185">Reference proteome</keyword>
<evidence type="ECO:0000256" key="1">
    <source>
        <dbReference type="ARBA" id="ARBA00004123"/>
    </source>
</evidence>
<comment type="subcellular location">
    <subcellularLocation>
        <location evidence="1">Nucleus</location>
    </subcellularLocation>
</comment>
<dbReference type="EMBL" id="JAVIJP010000052">
    <property type="protein sequence ID" value="KAL3625418.1"/>
    <property type="molecule type" value="Genomic_DNA"/>
</dbReference>